<dbReference type="SUPFAM" id="SSF56752">
    <property type="entry name" value="D-aminoacid aminotransferase-like PLP-dependent enzymes"/>
    <property type="match status" value="1"/>
</dbReference>
<keyword evidence="7 11" id="KW-0100">Branched-chain amino acid biosynthesis</keyword>
<dbReference type="InterPro" id="IPR036038">
    <property type="entry name" value="Aminotransferase-like"/>
</dbReference>
<dbReference type="FunFam" id="3.30.470.10:FF:000012">
    <property type="entry name" value="Branched-chain-amino-acid aminotransferase"/>
    <property type="match status" value="1"/>
</dbReference>
<dbReference type="VEuPathDB" id="FungiDB:BTJ68_05172"/>
<dbReference type="AlphaFoldDB" id="A0A3M6WR49"/>
<dbReference type="CDD" id="cd01557">
    <property type="entry name" value="BCAT_beta_family"/>
    <property type="match status" value="1"/>
</dbReference>
<dbReference type="PROSITE" id="PS00770">
    <property type="entry name" value="AA_TRANSFER_CLASS_4"/>
    <property type="match status" value="1"/>
</dbReference>
<evidence type="ECO:0000256" key="5">
    <source>
        <dbReference type="ARBA" id="ARBA00022679"/>
    </source>
</evidence>
<dbReference type="GO" id="GO:0009099">
    <property type="term" value="P:L-valine biosynthetic process"/>
    <property type="evidence" value="ECO:0007669"/>
    <property type="project" value="TreeGrafter"/>
</dbReference>
<evidence type="ECO:0000256" key="8">
    <source>
        <dbReference type="PIRSR" id="PIRSR006468-1"/>
    </source>
</evidence>
<dbReference type="GO" id="GO:0005739">
    <property type="term" value="C:mitochondrion"/>
    <property type="evidence" value="ECO:0007669"/>
    <property type="project" value="TreeGrafter"/>
</dbReference>
<feature type="region of interest" description="Disordered" evidence="12">
    <location>
        <begin position="1"/>
        <end position="52"/>
    </location>
</feature>
<gene>
    <name evidence="13" type="ORF">D0869_07062</name>
</gene>
<dbReference type="GO" id="GO:0052654">
    <property type="term" value="F:L-leucine-2-oxoglutarate transaminase activity"/>
    <property type="evidence" value="ECO:0007669"/>
    <property type="project" value="RHEA"/>
</dbReference>
<comment type="catalytic activity">
    <reaction evidence="11">
        <text>L-leucine + 2-oxoglutarate = 4-methyl-2-oxopentanoate + L-glutamate</text>
        <dbReference type="Rhea" id="RHEA:18321"/>
        <dbReference type="ChEBI" id="CHEBI:16810"/>
        <dbReference type="ChEBI" id="CHEBI:17865"/>
        <dbReference type="ChEBI" id="CHEBI:29985"/>
        <dbReference type="ChEBI" id="CHEBI:57427"/>
        <dbReference type="EC" id="2.6.1.42"/>
    </reaction>
</comment>
<dbReference type="OrthoDB" id="1732691at2759"/>
<feature type="region of interest" description="Disordered" evidence="12">
    <location>
        <begin position="232"/>
        <end position="255"/>
    </location>
</feature>
<feature type="compositionally biased region" description="Low complexity" evidence="12">
    <location>
        <begin position="11"/>
        <end position="29"/>
    </location>
</feature>
<dbReference type="PANTHER" id="PTHR11825">
    <property type="entry name" value="SUBGROUP IIII AMINOTRANSFERASE"/>
    <property type="match status" value="1"/>
</dbReference>
<evidence type="ECO:0000256" key="11">
    <source>
        <dbReference type="RuleBase" id="RU004517"/>
    </source>
</evidence>
<comment type="catalytic activity">
    <reaction evidence="11">
        <text>L-valine + 2-oxoglutarate = 3-methyl-2-oxobutanoate + L-glutamate</text>
        <dbReference type="Rhea" id="RHEA:24813"/>
        <dbReference type="ChEBI" id="CHEBI:11851"/>
        <dbReference type="ChEBI" id="CHEBI:16810"/>
        <dbReference type="ChEBI" id="CHEBI:29985"/>
        <dbReference type="ChEBI" id="CHEBI:57762"/>
        <dbReference type="EC" id="2.6.1.42"/>
    </reaction>
</comment>
<dbReference type="InterPro" id="IPR005786">
    <property type="entry name" value="B_amino_transII"/>
</dbReference>
<dbReference type="FunFam" id="3.20.10.10:FF:000004">
    <property type="entry name" value="Branched-chain-amino-acid aminotransferase"/>
    <property type="match status" value="1"/>
</dbReference>
<dbReference type="InterPro" id="IPR018300">
    <property type="entry name" value="Aminotrans_IV_CS"/>
</dbReference>
<comment type="caution">
    <text evidence="13">The sequence shown here is derived from an EMBL/GenBank/DDBJ whole genome shotgun (WGS) entry which is preliminary data.</text>
</comment>
<dbReference type="InterPro" id="IPR001544">
    <property type="entry name" value="Aminotrans_IV"/>
</dbReference>
<keyword evidence="6 10" id="KW-0663">Pyridoxal phosphate</keyword>
<dbReference type="EC" id="2.6.1.42" evidence="11"/>
<comment type="similarity">
    <text evidence="2 9">Belongs to the class-IV pyridoxal-phosphate-dependent aminotransferase family.</text>
</comment>
<proteinExistence type="inferred from homology"/>
<evidence type="ECO:0000256" key="2">
    <source>
        <dbReference type="ARBA" id="ARBA00009320"/>
    </source>
</evidence>
<sequence length="454" mass="49269">MQPTMAPAPITPESSGTSTPTGSTATSLTKAGIKHMLPNTNGAQGEDDGLAPLDASSMKVTLTENPRPVPAPDSAETKAQKTCTDHMITARWTAESGWEAPELKPYGAFSIMPTASVLHYATECFEGLKLYRGYDGKLRLFRIARNCARMRQSAARIALPDFDPQELEKMIIALAAQDGAKWLPKERKGGFLYVRPTFIATEEALGVQRPKEALLYVIIACFPDMTRSLATPAPPALDGGANGQEEKEKKKGTSGLKLLASSEDTIRAWPGGFGYAKVGANYGPSLVAQGEARARGFDQVLWLFGKESFVTEAGASNFFVVIRSKETGKLELITAPLNERIILEGVTRASVIDLAKERLAAEWDGLEPVEVVERRFTMDEIIEAHKEGRFVEAFAAGTAFFIAPVGLIHFRGGDIDIPMDGDSGAYARTIKQWLVDIMYGNASHEWGIVVDEKA</sequence>
<dbReference type="EMBL" id="QWIJ01000549">
    <property type="protein sequence ID" value="RMX81104.1"/>
    <property type="molecule type" value="Genomic_DNA"/>
</dbReference>
<dbReference type="Proteomes" id="UP000281245">
    <property type="component" value="Unassembled WGS sequence"/>
</dbReference>
<comment type="catalytic activity">
    <reaction evidence="11">
        <text>L-isoleucine + 2-oxoglutarate = (S)-3-methyl-2-oxopentanoate + L-glutamate</text>
        <dbReference type="Rhea" id="RHEA:24801"/>
        <dbReference type="ChEBI" id="CHEBI:16810"/>
        <dbReference type="ChEBI" id="CHEBI:29985"/>
        <dbReference type="ChEBI" id="CHEBI:35146"/>
        <dbReference type="ChEBI" id="CHEBI:58045"/>
        <dbReference type="EC" id="2.6.1.42"/>
    </reaction>
</comment>
<comment type="cofactor">
    <cofactor evidence="1 10">
        <name>pyridoxal 5'-phosphate</name>
        <dbReference type="ChEBI" id="CHEBI:597326"/>
    </cofactor>
</comment>
<dbReference type="Gene3D" id="3.30.470.10">
    <property type="match status" value="1"/>
</dbReference>
<reference evidence="13 14" key="1">
    <citation type="journal article" date="2018" name="BMC Genomics">
        <title>Genomic evidence for intraspecific hybridization in a clonal and extremely halotolerant yeast.</title>
        <authorList>
            <person name="Gostincar C."/>
            <person name="Stajich J.E."/>
            <person name="Zupancic J."/>
            <person name="Zalar P."/>
            <person name="Gunde-Cimerman N."/>
        </authorList>
    </citation>
    <scope>NUCLEOTIDE SEQUENCE [LARGE SCALE GENOMIC DNA]</scope>
    <source>
        <strain evidence="13 14">EXF-6656</strain>
    </source>
</reference>
<dbReference type="GO" id="GO:0052656">
    <property type="term" value="F:L-isoleucine-2-oxoglutarate transaminase activity"/>
    <property type="evidence" value="ECO:0007669"/>
    <property type="project" value="RHEA"/>
</dbReference>
<evidence type="ECO:0000256" key="3">
    <source>
        <dbReference type="ARBA" id="ARBA00022576"/>
    </source>
</evidence>
<protein>
    <recommendedName>
        <fullName evidence="11">Branched-chain-amino-acid aminotransferase</fullName>
        <ecNumber evidence="11">2.6.1.42</ecNumber>
    </recommendedName>
</protein>
<dbReference type="InterPro" id="IPR043131">
    <property type="entry name" value="BCAT-like_N"/>
</dbReference>
<keyword evidence="5 11" id="KW-0808">Transferase</keyword>
<evidence type="ECO:0000256" key="10">
    <source>
        <dbReference type="RuleBase" id="RU004516"/>
    </source>
</evidence>
<dbReference type="PANTHER" id="PTHR11825:SF69">
    <property type="entry name" value="BRANCHED-CHAIN-AMINO-ACID AMINOTRANSFERASE"/>
    <property type="match status" value="1"/>
</dbReference>
<dbReference type="GO" id="GO:0009098">
    <property type="term" value="P:L-leucine biosynthetic process"/>
    <property type="evidence" value="ECO:0007669"/>
    <property type="project" value="TreeGrafter"/>
</dbReference>
<evidence type="ECO:0000256" key="4">
    <source>
        <dbReference type="ARBA" id="ARBA00022605"/>
    </source>
</evidence>
<organism evidence="13 14">
    <name type="scientific">Hortaea werneckii</name>
    <name type="common">Black yeast</name>
    <name type="synonym">Cladosporium werneckii</name>
    <dbReference type="NCBI Taxonomy" id="91943"/>
    <lineage>
        <taxon>Eukaryota</taxon>
        <taxon>Fungi</taxon>
        <taxon>Dikarya</taxon>
        <taxon>Ascomycota</taxon>
        <taxon>Pezizomycotina</taxon>
        <taxon>Dothideomycetes</taxon>
        <taxon>Dothideomycetidae</taxon>
        <taxon>Mycosphaerellales</taxon>
        <taxon>Teratosphaeriaceae</taxon>
        <taxon>Hortaea</taxon>
    </lineage>
</organism>
<keyword evidence="3 11" id="KW-0032">Aminotransferase</keyword>
<evidence type="ECO:0000256" key="9">
    <source>
        <dbReference type="RuleBase" id="RU004106"/>
    </source>
</evidence>
<evidence type="ECO:0000313" key="14">
    <source>
        <dbReference type="Proteomes" id="UP000281245"/>
    </source>
</evidence>
<keyword evidence="4 11" id="KW-0028">Amino-acid biosynthesis</keyword>
<dbReference type="InterPro" id="IPR033939">
    <property type="entry name" value="BCAT_family"/>
</dbReference>
<dbReference type="GO" id="GO:0052655">
    <property type="term" value="F:L-valine-2-oxoglutarate transaminase activity"/>
    <property type="evidence" value="ECO:0007669"/>
    <property type="project" value="RHEA"/>
</dbReference>
<feature type="modified residue" description="N6-(pyridoxal phosphate)lysine" evidence="8">
    <location>
        <position position="277"/>
    </location>
</feature>
<accession>A0A3M6WR49</accession>
<evidence type="ECO:0000256" key="1">
    <source>
        <dbReference type="ARBA" id="ARBA00001933"/>
    </source>
</evidence>
<evidence type="ECO:0000313" key="13">
    <source>
        <dbReference type="EMBL" id="RMX81104.1"/>
    </source>
</evidence>
<evidence type="ECO:0000256" key="6">
    <source>
        <dbReference type="ARBA" id="ARBA00022898"/>
    </source>
</evidence>
<evidence type="ECO:0000256" key="7">
    <source>
        <dbReference type="ARBA" id="ARBA00023304"/>
    </source>
</evidence>
<dbReference type="Gene3D" id="3.20.10.10">
    <property type="entry name" value="D-amino Acid Aminotransferase, subunit A, domain 2"/>
    <property type="match status" value="1"/>
</dbReference>
<dbReference type="PIRSF" id="PIRSF006468">
    <property type="entry name" value="BCAT1"/>
    <property type="match status" value="1"/>
</dbReference>
<evidence type="ECO:0000256" key="12">
    <source>
        <dbReference type="SAM" id="MobiDB-lite"/>
    </source>
</evidence>
<dbReference type="Pfam" id="PF01063">
    <property type="entry name" value="Aminotran_4"/>
    <property type="match status" value="1"/>
</dbReference>
<name>A0A3M6WR49_HORWE</name>
<dbReference type="InterPro" id="IPR043132">
    <property type="entry name" value="BCAT-like_C"/>
</dbReference>